<evidence type="ECO:0000256" key="1">
    <source>
        <dbReference type="SAM" id="MobiDB-lite"/>
    </source>
</evidence>
<name>A0AAF5HYW0_STRER</name>
<accession>A0AAF5HYW0</accession>
<feature type="region of interest" description="Disordered" evidence="1">
    <location>
        <begin position="388"/>
        <end position="425"/>
    </location>
</feature>
<reference evidence="3" key="1">
    <citation type="submission" date="2024-02" db="UniProtKB">
        <authorList>
            <consortium name="WormBaseParasite"/>
        </authorList>
    </citation>
    <scope>IDENTIFICATION</scope>
</reference>
<protein>
    <submittedName>
        <fullName evidence="3">Uncharacterized protein</fullName>
    </submittedName>
</protein>
<feature type="compositionally biased region" description="Polar residues" evidence="1">
    <location>
        <begin position="297"/>
        <end position="319"/>
    </location>
</feature>
<feature type="compositionally biased region" description="Basic and acidic residues" evidence="1">
    <location>
        <begin position="405"/>
        <end position="424"/>
    </location>
</feature>
<feature type="compositionally biased region" description="Polar residues" evidence="1">
    <location>
        <begin position="388"/>
        <end position="404"/>
    </location>
</feature>
<feature type="compositionally biased region" description="Basic and acidic residues" evidence="1">
    <location>
        <begin position="320"/>
        <end position="333"/>
    </location>
</feature>
<evidence type="ECO:0000313" key="2">
    <source>
        <dbReference type="Proteomes" id="UP000035681"/>
    </source>
</evidence>
<feature type="compositionally biased region" description="Polar residues" evidence="1">
    <location>
        <begin position="7"/>
        <end position="35"/>
    </location>
</feature>
<keyword evidence="2" id="KW-1185">Reference proteome</keyword>
<dbReference type="Proteomes" id="UP000035681">
    <property type="component" value="Unplaced"/>
</dbReference>
<organism evidence="2 3">
    <name type="scientific">Strongyloides stercoralis</name>
    <name type="common">Threadworm</name>
    <dbReference type="NCBI Taxonomy" id="6248"/>
    <lineage>
        <taxon>Eukaryota</taxon>
        <taxon>Metazoa</taxon>
        <taxon>Ecdysozoa</taxon>
        <taxon>Nematoda</taxon>
        <taxon>Chromadorea</taxon>
        <taxon>Rhabditida</taxon>
        <taxon>Tylenchina</taxon>
        <taxon>Panagrolaimomorpha</taxon>
        <taxon>Strongyloidoidea</taxon>
        <taxon>Strongyloididae</taxon>
        <taxon>Strongyloides</taxon>
    </lineage>
</organism>
<sequence>AKKRTLHNTLSTIGEESRSNYSESTTKSTVLSQKNSNKTIKDYSNSVKTEDEESIESSISSLKSNNSYIRINDNYKEVLKSIEELRNVSLNNSECIKNSISNEGLEQKFTNDTINNNDKKINSDTDNQKENLSLEEIAKTLLQVINENVQKSSVQKNEVSLSQVKSIKLINNIANDTTKILEKDKKYFVNSTTGSDFHLSLDEDDLIDKPIQSNEMELVSSGEVDLIPSKNSKPIDLSTIHEESKDMSNNHSFENRTLDSNLLDEMYENSCKQSIINSNASSLVDSVGGSYSKKSKTPSNLSEGRSLISDGTSILSDTSRNSEKRIEEKHRNVMESIDMLRNISSNNSIHLQRPDSRETNASEQSIYMDDGFQSNRVKFNPIHQSVSSSFFHHNTPTSSKSTNYDSKKKEKDGQNENVSEEKNTSLDQLQDMLINLKKSSVEVEVNKDEVPLSEMKSFKFLNDIIERTTSVFLKDHFDYLNENQAFFEMSPGFLAQYIPETIDEKCLDKSKVGSRIFGEINNEQPISEDKMFVELTGRNTSNQMEGSCNVKSVDSGAFFANNNNQ</sequence>
<feature type="region of interest" description="Disordered" evidence="1">
    <location>
        <begin position="1"/>
        <end position="35"/>
    </location>
</feature>
<feature type="region of interest" description="Disordered" evidence="1">
    <location>
        <begin position="286"/>
        <end position="333"/>
    </location>
</feature>
<evidence type="ECO:0000313" key="3">
    <source>
        <dbReference type="WBParaSite" id="TCONS_00003740.p1"/>
    </source>
</evidence>
<proteinExistence type="predicted"/>
<dbReference type="AlphaFoldDB" id="A0AAF5HYW0"/>
<dbReference type="WBParaSite" id="TCONS_00003740.p1">
    <property type="protein sequence ID" value="TCONS_00003740.p1"/>
    <property type="gene ID" value="XLOC_000220"/>
</dbReference>